<dbReference type="InterPro" id="IPR007120">
    <property type="entry name" value="DNA-dir_RNAP_su2_dom"/>
</dbReference>
<comment type="similarity">
    <text evidence="2 10">Belongs to the RNA polymerase beta chain family.</text>
</comment>
<keyword evidence="17" id="KW-1185">Reference proteome</keyword>
<dbReference type="Pfam" id="PF04565">
    <property type="entry name" value="RNA_pol_Rpb2_3"/>
    <property type="match status" value="1"/>
</dbReference>
<keyword evidence="7" id="KW-0804">Transcription</keyword>
<dbReference type="GO" id="GO:0006351">
    <property type="term" value="P:DNA-templated transcription"/>
    <property type="evidence" value="ECO:0007669"/>
    <property type="project" value="InterPro"/>
</dbReference>
<feature type="domain" description="RNA polymerase beta subunit protrusion" evidence="13">
    <location>
        <begin position="39"/>
        <end position="415"/>
    </location>
</feature>
<accession>A0A6A4WSF6</accession>
<dbReference type="AlphaFoldDB" id="A0A6A4WSF6"/>
<comment type="caution">
    <text evidence="16">The sequence shown here is derived from an EMBL/GenBank/DDBJ whole genome shotgun (WGS) entry which is preliminary data.</text>
</comment>
<dbReference type="GO" id="GO:0005634">
    <property type="term" value="C:nucleus"/>
    <property type="evidence" value="ECO:0007669"/>
    <property type="project" value="UniProtKB-SubCell"/>
</dbReference>
<dbReference type="Proteomes" id="UP000440578">
    <property type="component" value="Unassembled WGS sequence"/>
</dbReference>
<dbReference type="GO" id="GO:0003677">
    <property type="term" value="F:DNA binding"/>
    <property type="evidence" value="ECO:0007669"/>
    <property type="project" value="InterPro"/>
</dbReference>
<evidence type="ECO:0000259" key="13">
    <source>
        <dbReference type="Pfam" id="PF04563"/>
    </source>
</evidence>
<dbReference type="EMBL" id="VIIS01000639">
    <property type="protein sequence ID" value="KAF0306724.1"/>
    <property type="molecule type" value="Genomic_DNA"/>
</dbReference>
<dbReference type="InterPro" id="IPR007642">
    <property type="entry name" value="RNA_pol_Rpb2_2"/>
</dbReference>
<dbReference type="InterPro" id="IPR037034">
    <property type="entry name" value="RNA_pol_Rpb2_2_sf"/>
</dbReference>
<evidence type="ECO:0000256" key="1">
    <source>
        <dbReference type="ARBA" id="ARBA00004123"/>
    </source>
</evidence>
<dbReference type="EC" id="2.7.7.6" evidence="3"/>
<keyword evidence="5" id="KW-0808">Transferase</keyword>
<evidence type="ECO:0000259" key="14">
    <source>
        <dbReference type="Pfam" id="PF04565"/>
    </source>
</evidence>
<gene>
    <name evidence="16" type="primary">RpI135_0</name>
    <name evidence="16" type="ORF">FJT64_021850</name>
</gene>
<feature type="domain" description="RNA polymerase Rpb2" evidence="14">
    <location>
        <begin position="466"/>
        <end position="529"/>
    </location>
</feature>
<evidence type="ECO:0000256" key="3">
    <source>
        <dbReference type="ARBA" id="ARBA00012418"/>
    </source>
</evidence>
<evidence type="ECO:0000256" key="8">
    <source>
        <dbReference type="ARBA" id="ARBA00023242"/>
    </source>
</evidence>
<dbReference type="InterPro" id="IPR007644">
    <property type="entry name" value="RNA_pol_bsu_protrusion"/>
</dbReference>
<dbReference type="InterPro" id="IPR009674">
    <property type="entry name" value="Rpa2_dom_4"/>
</dbReference>
<evidence type="ECO:0000256" key="10">
    <source>
        <dbReference type="RuleBase" id="RU000434"/>
    </source>
</evidence>
<organism evidence="16 17">
    <name type="scientific">Amphibalanus amphitrite</name>
    <name type="common">Striped barnacle</name>
    <name type="synonym">Balanus amphitrite</name>
    <dbReference type="NCBI Taxonomy" id="1232801"/>
    <lineage>
        <taxon>Eukaryota</taxon>
        <taxon>Metazoa</taxon>
        <taxon>Ecdysozoa</taxon>
        <taxon>Arthropoda</taxon>
        <taxon>Crustacea</taxon>
        <taxon>Multicrustacea</taxon>
        <taxon>Cirripedia</taxon>
        <taxon>Thoracica</taxon>
        <taxon>Thoracicalcarea</taxon>
        <taxon>Balanomorpha</taxon>
        <taxon>Balanoidea</taxon>
        <taxon>Balanidae</taxon>
        <taxon>Amphibalaninae</taxon>
        <taxon>Amphibalanus</taxon>
    </lineage>
</organism>
<dbReference type="GO" id="GO:0000428">
    <property type="term" value="C:DNA-directed RNA polymerase complex"/>
    <property type="evidence" value="ECO:0007669"/>
    <property type="project" value="UniProtKB-KW"/>
</dbReference>
<feature type="domain" description="DNA-directed RNA polymerase I subunit RPA2" evidence="15">
    <location>
        <begin position="570"/>
        <end position="626"/>
    </location>
</feature>
<name>A0A6A4WSF6_AMPAM</name>
<dbReference type="SUPFAM" id="SSF64484">
    <property type="entry name" value="beta and beta-prime subunits of DNA dependent RNA-polymerase"/>
    <property type="match status" value="1"/>
</dbReference>
<dbReference type="FunFam" id="3.90.1100.10:FF:000008">
    <property type="entry name" value="DNA-directed RNA polymerase subunit beta"/>
    <property type="match status" value="1"/>
</dbReference>
<dbReference type="InterPro" id="IPR037033">
    <property type="entry name" value="DNA-dir_RNAP_su2_hyb_sf"/>
</dbReference>
<dbReference type="GO" id="GO:0003899">
    <property type="term" value="F:DNA-directed RNA polymerase activity"/>
    <property type="evidence" value="ECO:0007669"/>
    <property type="project" value="UniProtKB-EC"/>
</dbReference>
<keyword evidence="8" id="KW-0539">Nucleus</keyword>
<proteinExistence type="inferred from homology"/>
<dbReference type="Pfam" id="PF06883">
    <property type="entry name" value="RNA_pol_Rpa2_4"/>
    <property type="match status" value="1"/>
</dbReference>
<evidence type="ECO:0000313" key="17">
    <source>
        <dbReference type="Proteomes" id="UP000440578"/>
    </source>
</evidence>
<evidence type="ECO:0000256" key="4">
    <source>
        <dbReference type="ARBA" id="ARBA00022478"/>
    </source>
</evidence>
<dbReference type="Pfam" id="PF04563">
    <property type="entry name" value="RNA_pol_Rpb2_1"/>
    <property type="match status" value="1"/>
</dbReference>
<dbReference type="Gene3D" id="2.40.270.10">
    <property type="entry name" value="DNA-directed RNA polymerase, subunit 2, domain 6"/>
    <property type="match status" value="1"/>
</dbReference>
<feature type="domain" description="RNA polymerase Rpb2" evidence="12">
    <location>
        <begin position="216"/>
        <end position="367"/>
    </location>
</feature>
<dbReference type="Pfam" id="PF04561">
    <property type="entry name" value="RNA_pol_Rpb2_2"/>
    <property type="match status" value="1"/>
</dbReference>
<keyword evidence="4 16" id="KW-0240">DNA-directed RNA polymerase</keyword>
<evidence type="ECO:0000313" key="16">
    <source>
        <dbReference type="EMBL" id="KAF0306724.1"/>
    </source>
</evidence>
<evidence type="ECO:0000256" key="9">
    <source>
        <dbReference type="ARBA" id="ARBA00047768"/>
    </source>
</evidence>
<protein>
    <recommendedName>
        <fullName evidence="3">DNA-directed RNA polymerase</fullName>
        <ecNumber evidence="3">2.7.7.6</ecNumber>
    </recommendedName>
</protein>
<dbReference type="InterPro" id="IPR007645">
    <property type="entry name" value="RNA_pol_Rpb2_3"/>
</dbReference>
<dbReference type="Gene3D" id="3.90.1110.10">
    <property type="entry name" value="RNA polymerase Rpb2, domain 2"/>
    <property type="match status" value="1"/>
</dbReference>
<dbReference type="Gene3D" id="3.90.1100.10">
    <property type="match status" value="1"/>
</dbReference>
<evidence type="ECO:0000256" key="5">
    <source>
        <dbReference type="ARBA" id="ARBA00022679"/>
    </source>
</evidence>
<feature type="domain" description="DNA-directed RNA polymerase subunit 2 hybrid-binding" evidence="11">
    <location>
        <begin position="681"/>
        <end position="793"/>
    </location>
</feature>
<dbReference type="Pfam" id="PF00562">
    <property type="entry name" value="RNA_pol_Rpb2_6"/>
    <property type="match status" value="1"/>
</dbReference>
<dbReference type="PANTHER" id="PTHR20856">
    <property type="entry name" value="DNA-DIRECTED RNA POLYMERASE I SUBUNIT 2"/>
    <property type="match status" value="1"/>
</dbReference>
<evidence type="ECO:0000259" key="12">
    <source>
        <dbReference type="Pfam" id="PF04561"/>
    </source>
</evidence>
<comment type="subcellular location">
    <subcellularLocation>
        <location evidence="1">Nucleus</location>
    </subcellularLocation>
</comment>
<evidence type="ECO:0000256" key="7">
    <source>
        <dbReference type="ARBA" id="ARBA00023163"/>
    </source>
</evidence>
<comment type="catalytic activity">
    <reaction evidence="9">
        <text>RNA(n) + a ribonucleoside 5'-triphosphate = RNA(n+1) + diphosphate</text>
        <dbReference type="Rhea" id="RHEA:21248"/>
        <dbReference type="Rhea" id="RHEA-COMP:14527"/>
        <dbReference type="Rhea" id="RHEA-COMP:17342"/>
        <dbReference type="ChEBI" id="CHEBI:33019"/>
        <dbReference type="ChEBI" id="CHEBI:61557"/>
        <dbReference type="ChEBI" id="CHEBI:140395"/>
        <dbReference type="EC" id="2.7.7.6"/>
    </reaction>
    <physiologicalReaction direction="left-to-right" evidence="9">
        <dbReference type="Rhea" id="RHEA:21249"/>
    </physiologicalReaction>
</comment>
<evidence type="ECO:0000256" key="2">
    <source>
        <dbReference type="ARBA" id="ARBA00006835"/>
    </source>
</evidence>
<evidence type="ECO:0000259" key="11">
    <source>
        <dbReference type="Pfam" id="PF00562"/>
    </source>
</evidence>
<evidence type="ECO:0000256" key="6">
    <source>
        <dbReference type="ARBA" id="ARBA00022695"/>
    </source>
</evidence>
<dbReference type="InterPro" id="IPR015712">
    <property type="entry name" value="DNA-dir_RNA_pol_su2"/>
</dbReference>
<reference evidence="16 17" key="1">
    <citation type="submission" date="2019-07" db="EMBL/GenBank/DDBJ databases">
        <title>Draft genome assembly of a fouling barnacle, Amphibalanus amphitrite (Darwin, 1854): The first reference genome for Thecostraca.</title>
        <authorList>
            <person name="Kim W."/>
        </authorList>
    </citation>
    <scope>NUCLEOTIDE SEQUENCE [LARGE SCALE GENOMIC DNA]</scope>
    <source>
        <strain evidence="16">SNU_AA5</strain>
        <tissue evidence="16">Soma without cirri and trophi</tissue>
    </source>
</reference>
<keyword evidence="6" id="KW-0548">Nucleotidyltransferase</keyword>
<evidence type="ECO:0000259" key="15">
    <source>
        <dbReference type="Pfam" id="PF06883"/>
    </source>
</evidence>
<dbReference type="OrthoDB" id="10248617at2759"/>
<sequence>MAPGPTPEVYVPPAKPSLENLTKDFGKISKTQNKVLRALSQPHIEAYNDVVERGLTMSLASIPPVQFALPDNTKVALRVLGGRITAPRVPMSNVGATDARVFPSEARTGLRDYTGQLVAHFAVSVNGATCIAMDRSLGEVPVMVGSKLCHLHGLSPAELVRRGETDSEFGGYFIIRGQERLLRLQVATRRNYPVCLTRTSYKSYGSLFTEHAVQMRCMTDDHSLAMNVMHFLSNGSAKFIFRYRKERFCISPILVIRALMDITDRDIYRRLTEPGDSDYYRNCIATMLRDVQSEVATPLTSQLSVRRYLGAMYRGKLLGRVPDWEPDEAVCDALLHDTVLIHLNSGEDKVNVLCFMIRKLFAYVRKECAQESADNPMLWEAQQGSYIYQQVIKNKVQMFCSNFRLVMVKRYNKNPTEYNITEMEVAHCFKQLNPIGAMVRSFVSTGNIPALPNIICSDNVGLSVPAEKISYTRYMSHFRTIHRGSFFSTMRTTAVRQMLPEAWGFICPVHTPDGAPCGLLNHLTTTCHVTAGQPDRAAITATVTALGVTPVTQPRPAKQCYTVLLDGAVIGFVSHAAAPRLVNKLRHMKCHGEVYQYLEVALIPARGPGGQYPALYLYSSDARLMRPVLNLACQKVEYIGTLEQVYMNVAVNLREVPTESLALYSHAELADTSLLSSLGLLVPLSDLNQSPRNMYQCQMSKQTMGTPRHNWPACSENKLYRLQTPHAPLFRPTHHDALAMDDFGQGTNAIVAVISYTGYDMEDAMIINKHAQERGLACGFIYKMRALDLRDHNRQNAPSVPCEWGWFI</sequence>
<dbReference type="GO" id="GO:0032549">
    <property type="term" value="F:ribonucleoside binding"/>
    <property type="evidence" value="ECO:0007669"/>
    <property type="project" value="InterPro"/>
</dbReference>